<feature type="transmembrane region" description="Helical" evidence="3">
    <location>
        <begin position="15"/>
        <end position="32"/>
    </location>
</feature>
<dbReference type="InterPro" id="IPR045584">
    <property type="entry name" value="Pilin-like"/>
</dbReference>
<dbReference type="AlphaFoldDB" id="A0A1X6WMI2"/>
<keyword evidence="3" id="KW-1133">Transmembrane helix</keyword>
<dbReference type="OrthoDB" id="2199641at2"/>
<dbReference type="NCBIfam" id="NF040982">
    <property type="entry name" value="ComGD"/>
    <property type="match status" value="1"/>
</dbReference>
<dbReference type="NCBIfam" id="TIGR02532">
    <property type="entry name" value="IV_pilin_GFxxxE"/>
    <property type="match status" value="1"/>
</dbReference>
<evidence type="ECO:0000313" key="5">
    <source>
        <dbReference type="Proteomes" id="UP000195918"/>
    </source>
</evidence>
<proteinExistence type="predicted"/>
<dbReference type="RefSeq" id="WP_086951175.1">
    <property type="nucleotide sequence ID" value="NZ_FWFD01000008.1"/>
</dbReference>
<protein>
    <recommendedName>
        <fullName evidence="6">Late competence protein ComGD, access of DNA to ComEA, FIG038316</fullName>
    </recommendedName>
</protein>
<organism evidence="4 5">
    <name type="scientific">Vagococcus fluvialis bH819</name>
    <dbReference type="NCBI Taxonomy" id="1255619"/>
    <lineage>
        <taxon>Bacteria</taxon>
        <taxon>Bacillati</taxon>
        <taxon>Bacillota</taxon>
        <taxon>Bacilli</taxon>
        <taxon>Lactobacillales</taxon>
        <taxon>Enterococcaceae</taxon>
        <taxon>Vagococcus</taxon>
    </lineage>
</organism>
<dbReference type="SUPFAM" id="SSF54523">
    <property type="entry name" value="Pili subunits"/>
    <property type="match status" value="1"/>
</dbReference>
<evidence type="ECO:0000256" key="3">
    <source>
        <dbReference type="SAM" id="Phobius"/>
    </source>
</evidence>
<dbReference type="GO" id="GO:0030420">
    <property type="term" value="P:establishment of competence for transformation"/>
    <property type="evidence" value="ECO:0007669"/>
    <property type="project" value="UniProtKB-KW"/>
</dbReference>
<sequence>MKVSSDDGFTLIECLLVLMIIGIFITIPIIGIKKWQEKNQVEIFLSQVERKIQETHQSAIIWGIDTKISQEPDKQLLKFDYYYYGRNSKEDLHVEKPLTLRSSEKIEFKGVSGNIKKIQGIRFVDESRNREIKYNFQLGSGKVIRNEKNL</sequence>
<dbReference type="InterPro" id="IPR012902">
    <property type="entry name" value="N_methyl_site"/>
</dbReference>
<accession>A0A1X6WMI2</accession>
<dbReference type="EMBL" id="FWFD01000008">
    <property type="protein sequence ID" value="SLM85543.1"/>
    <property type="molecule type" value="Genomic_DNA"/>
</dbReference>
<keyword evidence="2" id="KW-0178">Competence</keyword>
<dbReference type="GO" id="GO:0009986">
    <property type="term" value="C:cell surface"/>
    <property type="evidence" value="ECO:0007669"/>
    <property type="project" value="UniProtKB-SubCell"/>
</dbReference>
<evidence type="ECO:0000313" key="4">
    <source>
        <dbReference type="EMBL" id="SLM85543.1"/>
    </source>
</evidence>
<comment type="subcellular location">
    <subcellularLocation>
        <location evidence="1">Cell surface</location>
    </subcellularLocation>
</comment>
<dbReference type="PIRSF" id="PIRSF021292">
    <property type="entry name" value="Competence_ComGD"/>
    <property type="match status" value="1"/>
</dbReference>
<evidence type="ECO:0000256" key="1">
    <source>
        <dbReference type="ARBA" id="ARBA00004241"/>
    </source>
</evidence>
<keyword evidence="3" id="KW-0472">Membrane</keyword>
<name>A0A1X6WMI2_9ENTE</name>
<dbReference type="Proteomes" id="UP000195918">
    <property type="component" value="Unassembled WGS sequence"/>
</dbReference>
<keyword evidence="5" id="KW-1185">Reference proteome</keyword>
<keyword evidence="3" id="KW-0812">Transmembrane</keyword>
<evidence type="ECO:0000256" key="2">
    <source>
        <dbReference type="ARBA" id="ARBA00023287"/>
    </source>
</evidence>
<evidence type="ECO:0008006" key="6">
    <source>
        <dbReference type="Google" id="ProtNLM"/>
    </source>
</evidence>
<reference evidence="5" key="1">
    <citation type="submission" date="2017-02" db="EMBL/GenBank/DDBJ databases">
        <authorList>
            <person name="Dridi B."/>
        </authorList>
    </citation>
    <scope>NUCLEOTIDE SEQUENCE [LARGE SCALE GENOMIC DNA]</scope>
    <source>
        <strain evidence="5">bH819</strain>
    </source>
</reference>
<gene>
    <name evidence="4" type="ORF">FM121_05545</name>
</gene>
<dbReference type="Pfam" id="PF07963">
    <property type="entry name" value="N_methyl"/>
    <property type="match status" value="1"/>
</dbReference>
<dbReference type="InterPro" id="IPR016785">
    <property type="entry name" value="ComGD"/>
</dbReference>